<dbReference type="PRINTS" id="PR01217">
    <property type="entry name" value="PRICHEXTENSN"/>
</dbReference>
<comment type="caution">
    <text evidence="9">The sequence shown here is derived from an EMBL/GenBank/DDBJ whole genome shotgun (WGS) entry which is preliminary data.</text>
</comment>
<feature type="compositionally biased region" description="Polar residues" evidence="7">
    <location>
        <begin position="49"/>
        <end position="58"/>
    </location>
</feature>
<evidence type="ECO:0000256" key="2">
    <source>
        <dbReference type="ARBA" id="ARBA00022833"/>
    </source>
</evidence>
<keyword evidence="1" id="KW-0479">Metal-binding</keyword>
<keyword evidence="2" id="KW-0862">Zinc</keyword>
<keyword evidence="6" id="KW-0539">Nucleus</keyword>
<sequence>MAEQTGGQGRQQPNSYPSPHSYPSPSMQPTYTYPPPQGQPTSEPYRGSPTASHTSLPSLNLPPIRSIDGQPQGQPPPHHVQPPMGSPLPPPVAPMSAYYPPPGSLPPPGHPMHVTSSPHNMHMRYPQMPPQGVDQRVMSGGRHKKEIKRRTKTGCLTCRKRRIKCDEAHPVCRNCQKSKRECLGYDPIFKPQPGPPQIQPAPSAPPSSGSTPATAPPPPTASYPNVPHGYTPAVSAGYAPGAPAASAPYDFGAIDPALAGGDPSNMPQAPYENAHLARAGLKGPVGSASPYSSAASDAQPRKVKRDLNIEDLLVIGNIPPQPTPPQDGPVSPSLLEEIKTMYTNVYAAGIDKFFETSWYTTGSMSRLLNNSSMLALFAHFLSVCKNVKSDDFAAMQPIPSLEAKLIWNLMCLVRDPAPAISNGTTNGTTPPKENDELLNEASKRLDMFEALILNRNTDANLAQSIHYAQNEQPSPAKSWEIEFWKLLGGFVSLRDDDVSTHREIETILFNCRQYLGQLENRDVLYSIAVARFIGPRIPEFPERVDVYSNEAEDERNKLYVAQKFINDESTRAMSQVVSRVCGMVIRSWHVR</sequence>
<feature type="compositionally biased region" description="Pro residues" evidence="7">
    <location>
        <begin position="73"/>
        <end position="110"/>
    </location>
</feature>
<dbReference type="Proteomes" id="UP000799429">
    <property type="component" value="Unassembled WGS sequence"/>
</dbReference>
<dbReference type="InterPro" id="IPR001138">
    <property type="entry name" value="Zn2Cys6_DnaBD"/>
</dbReference>
<dbReference type="InterPro" id="IPR036864">
    <property type="entry name" value="Zn2-C6_fun-type_DNA-bd_sf"/>
</dbReference>
<organism evidence="9 10">
    <name type="scientific">Patellaria atrata CBS 101060</name>
    <dbReference type="NCBI Taxonomy" id="1346257"/>
    <lineage>
        <taxon>Eukaryota</taxon>
        <taxon>Fungi</taxon>
        <taxon>Dikarya</taxon>
        <taxon>Ascomycota</taxon>
        <taxon>Pezizomycotina</taxon>
        <taxon>Dothideomycetes</taxon>
        <taxon>Dothideomycetes incertae sedis</taxon>
        <taxon>Patellariales</taxon>
        <taxon>Patellariaceae</taxon>
        <taxon>Patellaria</taxon>
    </lineage>
</organism>
<evidence type="ECO:0000313" key="10">
    <source>
        <dbReference type="Proteomes" id="UP000799429"/>
    </source>
</evidence>
<dbReference type="PROSITE" id="PS00463">
    <property type="entry name" value="ZN2_CY6_FUNGAL_1"/>
    <property type="match status" value="1"/>
</dbReference>
<dbReference type="CDD" id="cd00067">
    <property type="entry name" value="GAL4"/>
    <property type="match status" value="1"/>
</dbReference>
<dbReference type="Gene3D" id="4.10.240.10">
    <property type="entry name" value="Zn(2)-C6 fungal-type DNA-binding domain"/>
    <property type="match status" value="1"/>
</dbReference>
<evidence type="ECO:0000256" key="6">
    <source>
        <dbReference type="ARBA" id="ARBA00023242"/>
    </source>
</evidence>
<feature type="region of interest" description="Disordered" evidence="7">
    <location>
        <begin position="186"/>
        <end position="226"/>
    </location>
</feature>
<gene>
    <name evidence="9" type="ORF">M501DRAFT_1008252</name>
</gene>
<dbReference type="GO" id="GO:0003677">
    <property type="term" value="F:DNA binding"/>
    <property type="evidence" value="ECO:0007669"/>
    <property type="project" value="UniProtKB-KW"/>
</dbReference>
<evidence type="ECO:0000256" key="5">
    <source>
        <dbReference type="ARBA" id="ARBA00023163"/>
    </source>
</evidence>
<dbReference type="GO" id="GO:0000981">
    <property type="term" value="F:DNA-binding transcription factor activity, RNA polymerase II-specific"/>
    <property type="evidence" value="ECO:0007669"/>
    <property type="project" value="InterPro"/>
</dbReference>
<evidence type="ECO:0000256" key="4">
    <source>
        <dbReference type="ARBA" id="ARBA00023125"/>
    </source>
</evidence>
<proteinExistence type="predicted"/>
<dbReference type="PANTHER" id="PTHR36206:SF13">
    <property type="entry name" value="TRANSCRIPTIONAL REGULATORY PROTEIN MOC3"/>
    <property type="match status" value="1"/>
</dbReference>
<dbReference type="GO" id="GO:0008270">
    <property type="term" value="F:zinc ion binding"/>
    <property type="evidence" value="ECO:0007669"/>
    <property type="project" value="InterPro"/>
</dbReference>
<evidence type="ECO:0000256" key="3">
    <source>
        <dbReference type="ARBA" id="ARBA00023015"/>
    </source>
</evidence>
<keyword evidence="5" id="KW-0804">Transcription</keyword>
<dbReference type="Pfam" id="PF00172">
    <property type="entry name" value="Zn_clus"/>
    <property type="match status" value="1"/>
</dbReference>
<dbReference type="OrthoDB" id="5375558at2759"/>
<feature type="region of interest" description="Disordered" evidence="7">
    <location>
        <begin position="1"/>
        <end position="117"/>
    </location>
</feature>
<evidence type="ECO:0000313" key="9">
    <source>
        <dbReference type="EMBL" id="KAF2842296.1"/>
    </source>
</evidence>
<keyword evidence="10" id="KW-1185">Reference proteome</keyword>
<dbReference type="SUPFAM" id="SSF57701">
    <property type="entry name" value="Zn2/Cys6 DNA-binding domain"/>
    <property type="match status" value="1"/>
</dbReference>
<name>A0A9P4SG43_9PEZI</name>
<feature type="domain" description="Zn(2)-C6 fungal-type" evidence="8">
    <location>
        <begin position="154"/>
        <end position="182"/>
    </location>
</feature>
<dbReference type="AlphaFoldDB" id="A0A9P4SG43"/>
<evidence type="ECO:0000256" key="7">
    <source>
        <dbReference type="SAM" id="MobiDB-lite"/>
    </source>
</evidence>
<dbReference type="InterPro" id="IPR052360">
    <property type="entry name" value="Transcr_Regulatory_Proteins"/>
</dbReference>
<reference evidence="9" key="1">
    <citation type="journal article" date="2020" name="Stud. Mycol.">
        <title>101 Dothideomycetes genomes: a test case for predicting lifestyles and emergence of pathogens.</title>
        <authorList>
            <person name="Haridas S."/>
            <person name="Albert R."/>
            <person name="Binder M."/>
            <person name="Bloem J."/>
            <person name="Labutti K."/>
            <person name="Salamov A."/>
            <person name="Andreopoulos B."/>
            <person name="Baker S."/>
            <person name="Barry K."/>
            <person name="Bills G."/>
            <person name="Bluhm B."/>
            <person name="Cannon C."/>
            <person name="Castanera R."/>
            <person name="Culley D."/>
            <person name="Daum C."/>
            <person name="Ezra D."/>
            <person name="Gonzalez J."/>
            <person name="Henrissat B."/>
            <person name="Kuo A."/>
            <person name="Liang C."/>
            <person name="Lipzen A."/>
            <person name="Lutzoni F."/>
            <person name="Magnuson J."/>
            <person name="Mondo S."/>
            <person name="Nolan M."/>
            <person name="Ohm R."/>
            <person name="Pangilinan J."/>
            <person name="Park H.-J."/>
            <person name="Ramirez L."/>
            <person name="Alfaro M."/>
            <person name="Sun H."/>
            <person name="Tritt A."/>
            <person name="Yoshinaga Y."/>
            <person name="Zwiers L.-H."/>
            <person name="Turgeon B."/>
            <person name="Goodwin S."/>
            <person name="Spatafora J."/>
            <person name="Crous P."/>
            <person name="Grigoriev I."/>
        </authorList>
    </citation>
    <scope>NUCLEOTIDE SEQUENCE</scope>
    <source>
        <strain evidence="9">CBS 101060</strain>
    </source>
</reference>
<dbReference type="SMART" id="SM00066">
    <property type="entry name" value="GAL4"/>
    <property type="match status" value="1"/>
</dbReference>
<accession>A0A9P4SG43</accession>
<feature type="compositionally biased region" description="Pro residues" evidence="7">
    <location>
        <begin position="190"/>
        <end position="205"/>
    </location>
</feature>
<keyword evidence="3" id="KW-0805">Transcription regulation</keyword>
<protein>
    <recommendedName>
        <fullName evidence="8">Zn(2)-C6 fungal-type domain-containing protein</fullName>
    </recommendedName>
</protein>
<keyword evidence="4" id="KW-0238">DNA-binding</keyword>
<dbReference type="PANTHER" id="PTHR36206">
    <property type="entry name" value="ASPERCRYPTIN BIOSYNTHESIS CLUSTER-SPECIFIC TRANSCRIPTION REGULATOR ATNN-RELATED"/>
    <property type="match status" value="1"/>
</dbReference>
<dbReference type="PROSITE" id="PS50048">
    <property type="entry name" value="ZN2_CY6_FUNGAL_2"/>
    <property type="match status" value="1"/>
</dbReference>
<evidence type="ECO:0000259" key="8">
    <source>
        <dbReference type="PROSITE" id="PS50048"/>
    </source>
</evidence>
<feature type="compositionally biased region" description="Low complexity" evidence="7">
    <location>
        <begin position="13"/>
        <end position="31"/>
    </location>
</feature>
<evidence type="ECO:0000256" key="1">
    <source>
        <dbReference type="ARBA" id="ARBA00022723"/>
    </source>
</evidence>
<dbReference type="EMBL" id="MU006090">
    <property type="protein sequence ID" value="KAF2842296.1"/>
    <property type="molecule type" value="Genomic_DNA"/>
</dbReference>